<proteinExistence type="predicted"/>
<dbReference type="RefSeq" id="WP_152770245.1">
    <property type="nucleotide sequence ID" value="NZ_VJZC01000024.1"/>
</dbReference>
<reference evidence="1 2" key="1">
    <citation type="submission" date="2019-07" db="EMBL/GenBank/DDBJ databases">
        <title>New species of Amycolatopsis and Streptomyces.</title>
        <authorList>
            <person name="Duangmal K."/>
            <person name="Teo W.F.A."/>
            <person name="Lipun K."/>
        </authorList>
    </citation>
    <scope>NUCLEOTIDE SEQUENCE [LARGE SCALE GENOMIC DNA]</scope>
    <source>
        <strain evidence="1 2">NBRC 106415</strain>
    </source>
</reference>
<gene>
    <name evidence="1" type="ORF">FNH08_06320</name>
</gene>
<accession>A0A5N8XBB1</accession>
<sequence>MSHESLSRLLSEADEDAALISGGMCVYRVLPVLSWDAPPELYGSLTEPSEWNPETLPRRLREILEGLRDGIDAERFEEAPEEIAELYAMASEMVLRFFGDDGAEIAEWSDWCSSLALDIHQQLDGFLEDDDASSGPVFITAGTQPALTPLEEAELGDQISTLVRLGSSDHIVRRSVVEIAEQGNARTRSTLERVAASL</sequence>
<keyword evidence="2" id="KW-1185">Reference proteome</keyword>
<comment type="caution">
    <text evidence="1">The sequence shown here is derived from an EMBL/GenBank/DDBJ whole genome shotgun (WGS) entry which is preliminary data.</text>
</comment>
<dbReference type="EMBL" id="VJZC01000024">
    <property type="protein sequence ID" value="MPY56793.1"/>
    <property type="molecule type" value="Genomic_DNA"/>
</dbReference>
<evidence type="ECO:0000313" key="2">
    <source>
        <dbReference type="Proteomes" id="UP000400924"/>
    </source>
</evidence>
<name>A0A5N8XBB1_9ACTN</name>
<dbReference type="OrthoDB" id="4249574at2"/>
<dbReference type="AlphaFoldDB" id="A0A5N8XBB1"/>
<evidence type="ECO:0000313" key="1">
    <source>
        <dbReference type="EMBL" id="MPY56793.1"/>
    </source>
</evidence>
<protein>
    <submittedName>
        <fullName evidence="1">Uncharacterized protein</fullName>
    </submittedName>
</protein>
<organism evidence="1 2">
    <name type="scientific">Streptomyces spongiae</name>
    <dbReference type="NCBI Taxonomy" id="565072"/>
    <lineage>
        <taxon>Bacteria</taxon>
        <taxon>Bacillati</taxon>
        <taxon>Actinomycetota</taxon>
        <taxon>Actinomycetes</taxon>
        <taxon>Kitasatosporales</taxon>
        <taxon>Streptomycetaceae</taxon>
        <taxon>Streptomyces</taxon>
    </lineage>
</organism>
<dbReference type="Proteomes" id="UP000400924">
    <property type="component" value="Unassembled WGS sequence"/>
</dbReference>